<evidence type="ECO:0000313" key="2">
    <source>
        <dbReference type="Proteomes" id="UP000634476"/>
    </source>
</evidence>
<accession>A0A8J3SXU6</accession>
<keyword evidence="2" id="KW-1185">Reference proteome</keyword>
<dbReference type="RefSeq" id="WP_203876103.1">
    <property type="nucleotide sequence ID" value="NZ_BOOK01000027.1"/>
</dbReference>
<evidence type="ECO:0000313" key="1">
    <source>
        <dbReference type="EMBL" id="GII01731.1"/>
    </source>
</evidence>
<reference evidence="1" key="1">
    <citation type="submission" date="2021-01" db="EMBL/GenBank/DDBJ databases">
        <title>Whole genome shotgun sequence of Planobispora takensis NBRC 109077.</title>
        <authorList>
            <person name="Komaki H."/>
            <person name="Tamura T."/>
        </authorList>
    </citation>
    <scope>NUCLEOTIDE SEQUENCE</scope>
    <source>
        <strain evidence="1">NBRC 109077</strain>
    </source>
</reference>
<protein>
    <submittedName>
        <fullName evidence="1">Uncharacterized protein</fullName>
    </submittedName>
</protein>
<gene>
    <name evidence="1" type="ORF">Pta02_37390</name>
</gene>
<dbReference type="EMBL" id="BOOK01000027">
    <property type="protein sequence ID" value="GII01731.1"/>
    <property type="molecule type" value="Genomic_DNA"/>
</dbReference>
<dbReference type="Proteomes" id="UP000634476">
    <property type="component" value="Unassembled WGS sequence"/>
</dbReference>
<dbReference type="AlphaFoldDB" id="A0A8J3SXU6"/>
<proteinExistence type="predicted"/>
<name>A0A8J3SXU6_9ACTN</name>
<sequence length="55" mass="6170">MARFSCLDCGARSHRATGCHRCGSTVRQIQRCPIHGGRCIGACRMCRRLARSRSY</sequence>
<organism evidence="1 2">
    <name type="scientific">Planobispora takensis</name>
    <dbReference type="NCBI Taxonomy" id="1367882"/>
    <lineage>
        <taxon>Bacteria</taxon>
        <taxon>Bacillati</taxon>
        <taxon>Actinomycetota</taxon>
        <taxon>Actinomycetes</taxon>
        <taxon>Streptosporangiales</taxon>
        <taxon>Streptosporangiaceae</taxon>
        <taxon>Planobispora</taxon>
    </lineage>
</organism>
<comment type="caution">
    <text evidence="1">The sequence shown here is derived from an EMBL/GenBank/DDBJ whole genome shotgun (WGS) entry which is preliminary data.</text>
</comment>